<dbReference type="EMBL" id="WWVW01000015">
    <property type="protein sequence ID" value="MZL77565.1"/>
    <property type="molecule type" value="Genomic_DNA"/>
</dbReference>
<gene>
    <name evidence="4" type="ORF">GT718_09350</name>
</gene>
<feature type="domain" description="N-acetyltransferase" evidence="3">
    <location>
        <begin position="1"/>
        <end position="160"/>
    </location>
</feature>
<sequence length="160" mass="18347">MNFERVKREEADTVLKLYRSLLGTPYCVWTEEYPSEKEVEFDLSRDALFCMRDDAGNIAGVISIDDDPNVECLTCWSETMVPSAEVSRVGVCQEFQNQGIAGKLLKGVMEELKNRGYQAVHLLVAKDNVKALRSYDKLNFENVGECELWGHMYWCYEKAL</sequence>
<dbReference type="InterPro" id="IPR016181">
    <property type="entry name" value="Acyl_CoA_acyltransferase"/>
</dbReference>
<keyword evidence="2" id="KW-0012">Acyltransferase</keyword>
<evidence type="ECO:0000313" key="5">
    <source>
        <dbReference type="Proteomes" id="UP000452293"/>
    </source>
</evidence>
<reference evidence="4 5" key="1">
    <citation type="journal article" date="2019" name="Nat. Med.">
        <title>A library of human gut bacterial isolates paired with longitudinal multiomics data enables mechanistic microbiome research.</title>
        <authorList>
            <person name="Poyet M."/>
            <person name="Groussin M."/>
            <person name="Gibbons S.M."/>
            <person name="Avila-Pacheco J."/>
            <person name="Jiang X."/>
            <person name="Kearney S.M."/>
            <person name="Perrotta A.R."/>
            <person name="Berdy B."/>
            <person name="Zhao S."/>
            <person name="Lieberman T.D."/>
            <person name="Swanson P.K."/>
            <person name="Smith M."/>
            <person name="Roesemann S."/>
            <person name="Alexander J.E."/>
            <person name="Rich S.A."/>
            <person name="Livny J."/>
            <person name="Vlamakis H."/>
            <person name="Clish C."/>
            <person name="Bullock K."/>
            <person name="Deik A."/>
            <person name="Scott J."/>
            <person name="Pierce K.A."/>
            <person name="Xavier R.J."/>
            <person name="Alm E.J."/>
        </authorList>
    </citation>
    <scope>NUCLEOTIDE SEQUENCE [LARGE SCALE GENOMIC DNA]</scope>
    <source>
        <strain evidence="4 5">BIOML-A1</strain>
    </source>
</reference>
<dbReference type="RefSeq" id="WP_129975165.1">
    <property type="nucleotide sequence ID" value="NZ_JAFIKS010000012.1"/>
</dbReference>
<protein>
    <submittedName>
        <fullName evidence="4">GNAT family N-acetyltransferase</fullName>
    </submittedName>
</protein>
<proteinExistence type="predicted"/>
<evidence type="ECO:0000256" key="2">
    <source>
        <dbReference type="ARBA" id="ARBA00023315"/>
    </source>
</evidence>
<organism evidence="4 5">
    <name type="scientific">Blautia massiliensis</name>
    <name type="common">ex Durand et al. 2017</name>
    <dbReference type="NCBI Taxonomy" id="1737424"/>
    <lineage>
        <taxon>Bacteria</taxon>
        <taxon>Bacillati</taxon>
        <taxon>Bacillota</taxon>
        <taxon>Clostridia</taxon>
        <taxon>Lachnospirales</taxon>
        <taxon>Lachnospiraceae</taxon>
        <taxon>Blautia</taxon>
    </lineage>
</organism>
<accession>A0ABW9X3K7</accession>
<dbReference type="Proteomes" id="UP000452293">
    <property type="component" value="Unassembled WGS sequence"/>
</dbReference>
<keyword evidence="5" id="KW-1185">Reference proteome</keyword>
<dbReference type="InterPro" id="IPR050680">
    <property type="entry name" value="YpeA/RimI_acetyltransf"/>
</dbReference>
<dbReference type="Pfam" id="PF00583">
    <property type="entry name" value="Acetyltransf_1"/>
    <property type="match status" value="1"/>
</dbReference>
<dbReference type="InterPro" id="IPR000182">
    <property type="entry name" value="GNAT_dom"/>
</dbReference>
<evidence type="ECO:0000256" key="1">
    <source>
        <dbReference type="ARBA" id="ARBA00022679"/>
    </source>
</evidence>
<dbReference type="CDD" id="cd04301">
    <property type="entry name" value="NAT_SF"/>
    <property type="match status" value="1"/>
</dbReference>
<dbReference type="PROSITE" id="PS51186">
    <property type="entry name" value="GNAT"/>
    <property type="match status" value="1"/>
</dbReference>
<dbReference type="SUPFAM" id="SSF55729">
    <property type="entry name" value="Acyl-CoA N-acyltransferases (Nat)"/>
    <property type="match status" value="1"/>
</dbReference>
<evidence type="ECO:0000313" key="4">
    <source>
        <dbReference type="EMBL" id="MZL77565.1"/>
    </source>
</evidence>
<evidence type="ECO:0000259" key="3">
    <source>
        <dbReference type="PROSITE" id="PS51186"/>
    </source>
</evidence>
<comment type="caution">
    <text evidence="4">The sequence shown here is derived from an EMBL/GenBank/DDBJ whole genome shotgun (WGS) entry which is preliminary data.</text>
</comment>
<keyword evidence="1" id="KW-0808">Transferase</keyword>
<name>A0ABW9X3K7_9FIRM</name>
<dbReference type="Gene3D" id="3.40.630.30">
    <property type="match status" value="1"/>
</dbReference>
<dbReference type="PANTHER" id="PTHR43420">
    <property type="entry name" value="ACETYLTRANSFERASE"/>
    <property type="match status" value="1"/>
</dbReference>